<dbReference type="SUPFAM" id="SSF48498">
    <property type="entry name" value="Tetracyclin repressor-like, C-terminal domain"/>
    <property type="match status" value="1"/>
</dbReference>
<evidence type="ECO:0000256" key="4">
    <source>
        <dbReference type="PROSITE-ProRule" id="PRU00335"/>
    </source>
</evidence>
<feature type="domain" description="HTH gntR-type" evidence="6">
    <location>
        <begin position="4"/>
        <end position="71"/>
    </location>
</feature>
<dbReference type="AlphaFoldDB" id="A0A285KPK8"/>
<dbReference type="GO" id="GO:0003700">
    <property type="term" value="F:DNA-binding transcription factor activity"/>
    <property type="evidence" value="ECO:0007669"/>
    <property type="project" value="InterPro"/>
</dbReference>
<feature type="domain" description="HTH tetR-type" evidence="7">
    <location>
        <begin position="75"/>
        <end position="135"/>
    </location>
</feature>
<evidence type="ECO:0000259" key="7">
    <source>
        <dbReference type="PROSITE" id="PS50977"/>
    </source>
</evidence>
<evidence type="ECO:0000313" key="8">
    <source>
        <dbReference type="EMBL" id="SNY74555.1"/>
    </source>
</evidence>
<dbReference type="Gene3D" id="1.10.10.10">
    <property type="entry name" value="Winged helix-like DNA-binding domain superfamily/Winged helix DNA-binding domain"/>
    <property type="match status" value="1"/>
</dbReference>
<evidence type="ECO:0000256" key="1">
    <source>
        <dbReference type="ARBA" id="ARBA00023015"/>
    </source>
</evidence>
<evidence type="ECO:0000313" key="9">
    <source>
        <dbReference type="Proteomes" id="UP000219612"/>
    </source>
</evidence>
<dbReference type="Pfam" id="PF00392">
    <property type="entry name" value="GntR"/>
    <property type="match status" value="1"/>
</dbReference>
<feature type="region of interest" description="Disordered" evidence="5">
    <location>
        <begin position="290"/>
        <end position="314"/>
    </location>
</feature>
<dbReference type="InterPro" id="IPR036271">
    <property type="entry name" value="Tet_transcr_reg_TetR-rel_C_sf"/>
</dbReference>
<dbReference type="PROSITE" id="PS50977">
    <property type="entry name" value="HTH_TETR_2"/>
    <property type="match status" value="1"/>
</dbReference>
<dbReference type="SUPFAM" id="SSF46689">
    <property type="entry name" value="Homeodomain-like"/>
    <property type="match status" value="1"/>
</dbReference>
<evidence type="ECO:0000256" key="5">
    <source>
        <dbReference type="SAM" id="MobiDB-lite"/>
    </source>
</evidence>
<dbReference type="InterPro" id="IPR000524">
    <property type="entry name" value="Tscrpt_reg_HTH_GntR"/>
</dbReference>
<dbReference type="Gene3D" id="1.10.10.60">
    <property type="entry name" value="Homeodomain-like"/>
    <property type="match status" value="1"/>
</dbReference>
<keyword evidence="2 4" id="KW-0238">DNA-binding</keyword>
<dbReference type="InterPro" id="IPR036388">
    <property type="entry name" value="WH-like_DNA-bd_sf"/>
</dbReference>
<evidence type="ECO:0000256" key="3">
    <source>
        <dbReference type="ARBA" id="ARBA00023163"/>
    </source>
</evidence>
<gene>
    <name evidence="8" type="ORF">SAMN05421748_15220</name>
</gene>
<organism evidence="8 9">
    <name type="scientific">Paractinoplanes atraurantiacus</name>
    <dbReference type="NCBI Taxonomy" id="1036182"/>
    <lineage>
        <taxon>Bacteria</taxon>
        <taxon>Bacillati</taxon>
        <taxon>Actinomycetota</taxon>
        <taxon>Actinomycetes</taxon>
        <taxon>Micromonosporales</taxon>
        <taxon>Micromonosporaceae</taxon>
        <taxon>Paractinoplanes</taxon>
    </lineage>
</organism>
<reference evidence="9" key="1">
    <citation type="submission" date="2017-09" db="EMBL/GenBank/DDBJ databases">
        <authorList>
            <person name="Varghese N."/>
            <person name="Submissions S."/>
        </authorList>
    </citation>
    <scope>NUCLEOTIDE SEQUENCE [LARGE SCALE GENOMIC DNA]</scope>
    <source>
        <strain evidence="9">CGMCC 4.6857</strain>
    </source>
</reference>
<dbReference type="Pfam" id="PF02909">
    <property type="entry name" value="TetR_C_1"/>
    <property type="match status" value="1"/>
</dbReference>
<dbReference type="GO" id="GO:0003677">
    <property type="term" value="F:DNA binding"/>
    <property type="evidence" value="ECO:0007669"/>
    <property type="project" value="UniProtKB-UniRule"/>
</dbReference>
<dbReference type="SMART" id="SM00345">
    <property type="entry name" value="HTH_GNTR"/>
    <property type="match status" value="1"/>
</dbReference>
<dbReference type="GO" id="GO:0045892">
    <property type="term" value="P:negative regulation of DNA-templated transcription"/>
    <property type="evidence" value="ECO:0007669"/>
    <property type="project" value="InterPro"/>
</dbReference>
<dbReference type="Proteomes" id="UP000219612">
    <property type="component" value="Unassembled WGS sequence"/>
</dbReference>
<keyword evidence="3" id="KW-0804">Transcription</keyword>
<dbReference type="SUPFAM" id="SSF46785">
    <property type="entry name" value="Winged helix' DNA-binding domain"/>
    <property type="match status" value="1"/>
</dbReference>
<keyword evidence="9" id="KW-1185">Reference proteome</keyword>
<feature type="DNA-binding region" description="H-T-H motif" evidence="4">
    <location>
        <begin position="98"/>
        <end position="117"/>
    </location>
</feature>
<dbReference type="CDD" id="cd07377">
    <property type="entry name" value="WHTH_GntR"/>
    <property type="match status" value="1"/>
</dbReference>
<dbReference type="OrthoDB" id="4540879at2"/>
<dbReference type="EMBL" id="OBDY01000052">
    <property type="protein sequence ID" value="SNY74555.1"/>
    <property type="molecule type" value="Genomic_DNA"/>
</dbReference>
<sequence length="314" mass="34242">MCCTSAVEPLYRRIAASIEAQIKDGGPVPSTRQIMATHGVAMATATRVIAHLRDTGLVETRPGAGTIVSGSAATPPDTDQVVEAAIAIGDAEGLPAVSMRRLAGDLGIPTMSLYRYVQDKENLVLLMMDRVMADNPPPAALDPDTDDWRACVEALARLQWSMYRDHPWLAQAVSFTRPLLAPHAMAHTEWTMRALQRRGFDTETQFKAAVTIANYVRGTAVNLEEEAQAEQETGMTDQQWLASQGERFAAVLGTGKLPLMARYITEGDHDFNLDVLLEYGLQRLLDGLASQSAERSQSKESPPVRVRLSSKKPG</sequence>
<protein>
    <submittedName>
        <fullName evidence="8">DNA-binding transcriptional regulator YhcF, GntR family</fullName>
    </submittedName>
</protein>
<dbReference type="InterPro" id="IPR001647">
    <property type="entry name" value="HTH_TetR"/>
</dbReference>
<name>A0A285KPK8_9ACTN</name>
<dbReference type="InterPro" id="IPR009057">
    <property type="entry name" value="Homeodomain-like_sf"/>
</dbReference>
<keyword evidence="1" id="KW-0805">Transcription regulation</keyword>
<proteinExistence type="predicted"/>
<evidence type="ECO:0000259" key="6">
    <source>
        <dbReference type="PROSITE" id="PS50949"/>
    </source>
</evidence>
<evidence type="ECO:0000256" key="2">
    <source>
        <dbReference type="ARBA" id="ARBA00023125"/>
    </source>
</evidence>
<dbReference type="PROSITE" id="PS50949">
    <property type="entry name" value="HTH_GNTR"/>
    <property type="match status" value="1"/>
</dbReference>
<dbReference type="InterPro" id="IPR004111">
    <property type="entry name" value="Repressor_TetR_C"/>
</dbReference>
<dbReference type="InterPro" id="IPR036390">
    <property type="entry name" value="WH_DNA-bd_sf"/>
</dbReference>
<accession>A0A285KPK8</accession>
<dbReference type="Gene3D" id="1.10.357.10">
    <property type="entry name" value="Tetracycline Repressor, domain 2"/>
    <property type="match status" value="1"/>
</dbReference>